<comment type="caution">
    <text evidence="13">The sequence shown here is derived from an EMBL/GenBank/DDBJ whole genome shotgun (WGS) entry which is preliminary data.</text>
</comment>
<feature type="transmembrane region" description="Helical" evidence="11">
    <location>
        <begin position="12"/>
        <end position="33"/>
    </location>
</feature>
<dbReference type="GO" id="GO:0006508">
    <property type="term" value="P:proteolysis"/>
    <property type="evidence" value="ECO:0007669"/>
    <property type="project" value="UniProtKB-KW"/>
</dbReference>
<evidence type="ECO:0000259" key="12">
    <source>
        <dbReference type="Pfam" id="PF01435"/>
    </source>
</evidence>
<evidence type="ECO:0000256" key="6">
    <source>
        <dbReference type="ARBA" id="ARBA00022833"/>
    </source>
</evidence>
<dbReference type="PANTHER" id="PTHR43221">
    <property type="entry name" value="PROTEASE HTPX"/>
    <property type="match status" value="1"/>
</dbReference>
<keyword evidence="9 11" id="KW-0472">Membrane</keyword>
<name>A0ABD5NN74_9EURY</name>
<evidence type="ECO:0000256" key="10">
    <source>
        <dbReference type="RuleBase" id="RU003983"/>
    </source>
</evidence>
<comment type="similarity">
    <text evidence="10">Belongs to the peptidase M48 family.</text>
</comment>
<dbReference type="EMBL" id="JBHSAQ010000006">
    <property type="protein sequence ID" value="MFC3958554.1"/>
    <property type="molecule type" value="Genomic_DNA"/>
</dbReference>
<keyword evidence="5 10" id="KW-0378">Hydrolase</keyword>
<evidence type="ECO:0000313" key="13">
    <source>
        <dbReference type="EMBL" id="MFC3958554.1"/>
    </source>
</evidence>
<dbReference type="Proteomes" id="UP001595846">
    <property type="component" value="Unassembled WGS sequence"/>
</dbReference>
<keyword evidence="8 10" id="KW-0482">Metalloprotease</keyword>
<dbReference type="GO" id="GO:0046872">
    <property type="term" value="F:metal ion binding"/>
    <property type="evidence" value="ECO:0007669"/>
    <property type="project" value="UniProtKB-KW"/>
</dbReference>
<protein>
    <submittedName>
        <fullName evidence="13">M48 family metallopeptidase</fullName>
        <ecNumber evidence="13">3.4.24.-</ecNumber>
    </submittedName>
</protein>
<evidence type="ECO:0000313" key="14">
    <source>
        <dbReference type="Proteomes" id="UP001595846"/>
    </source>
</evidence>
<dbReference type="GO" id="GO:0008237">
    <property type="term" value="F:metallopeptidase activity"/>
    <property type="evidence" value="ECO:0007669"/>
    <property type="project" value="UniProtKB-KW"/>
</dbReference>
<keyword evidence="1" id="KW-1003">Cell membrane</keyword>
<accession>A0ABD5NN74</accession>
<evidence type="ECO:0000256" key="1">
    <source>
        <dbReference type="ARBA" id="ARBA00022475"/>
    </source>
</evidence>
<evidence type="ECO:0000256" key="8">
    <source>
        <dbReference type="ARBA" id="ARBA00023049"/>
    </source>
</evidence>
<keyword evidence="3 11" id="KW-0812">Transmembrane</keyword>
<dbReference type="GeneID" id="73903603"/>
<gene>
    <name evidence="13" type="ORF">ACFOUR_09265</name>
</gene>
<evidence type="ECO:0000256" key="5">
    <source>
        <dbReference type="ARBA" id="ARBA00022801"/>
    </source>
</evidence>
<dbReference type="EC" id="3.4.24.-" evidence="13"/>
<comment type="cofactor">
    <cofactor evidence="10">
        <name>Zn(2+)</name>
        <dbReference type="ChEBI" id="CHEBI:29105"/>
    </cofactor>
    <text evidence="10">Binds 1 zinc ion per subunit.</text>
</comment>
<proteinExistence type="inferred from homology"/>
<evidence type="ECO:0000256" key="9">
    <source>
        <dbReference type="ARBA" id="ARBA00023136"/>
    </source>
</evidence>
<evidence type="ECO:0000256" key="2">
    <source>
        <dbReference type="ARBA" id="ARBA00022670"/>
    </source>
</evidence>
<keyword evidence="4" id="KW-0479">Metal-binding</keyword>
<dbReference type="Gene3D" id="3.30.2010.10">
    <property type="entry name" value="Metalloproteases ('zincins'), catalytic domain"/>
    <property type="match status" value="1"/>
</dbReference>
<dbReference type="Pfam" id="PF01435">
    <property type="entry name" value="Peptidase_M48"/>
    <property type="match status" value="1"/>
</dbReference>
<evidence type="ECO:0000256" key="7">
    <source>
        <dbReference type="ARBA" id="ARBA00022989"/>
    </source>
</evidence>
<evidence type="ECO:0000256" key="3">
    <source>
        <dbReference type="ARBA" id="ARBA00022692"/>
    </source>
</evidence>
<keyword evidence="6 10" id="KW-0862">Zinc</keyword>
<dbReference type="RefSeq" id="WP_256530895.1">
    <property type="nucleotide sequence ID" value="NZ_CP101824.1"/>
</dbReference>
<dbReference type="AlphaFoldDB" id="A0ABD5NN74"/>
<dbReference type="InterPro" id="IPR050083">
    <property type="entry name" value="HtpX_protease"/>
</dbReference>
<dbReference type="InterPro" id="IPR001915">
    <property type="entry name" value="Peptidase_M48"/>
</dbReference>
<feature type="transmembrane region" description="Helical" evidence="11">
    <location>
        <begin position="40"/>
        <end position="58"/>
    </location>
</feature>
<keyword evidence="2 10" id="KW-0645">Protease</keyword>
<keyword evidence="14" id="KW-1185">Reference proteome</keyword>
<keyword evidence="7 11" id="KW-1133">Transmembrane helix</keyword>
<evidence type="ECO:0000256" key="4">
    <source>
        <dbReference type="ARBA" id="ARBA00022723"/>
    </source>
</evidence>
<reference evidence="13 14" key="1">
    <citation type="journal article" date="2019" name="Int. J. Syst. Evol. Microbiol.">
        <title>The Global Catalogue of Microorganisms (GCM) 10K type strain sequencing project: providing services to taxonomists for standard genome sequencing and annotation.</title>
        <authorList>
            <consortium name="The Broad Institute Genomics Platform"/>
            <consortium name="The Broad Institute Genome Sequencing Center for Infectious Disease"/>
            <person name="Wu L."/>
            <person name="Ma J."/>
        </authorList>
    </citation>
    <scope>NUCLEOTIDE SEQUENCE [LARGE SCALE GENOMIC DNA]</scope>
    <source>
        <strain evidence="13 14">IBRC-M 10256</strain>
    </source>
</reference>
<evidence type="ECO:0000256" key="11">
    <source>
        <dbReference type="SAM" id="Phobius"/>
    </source>
</evidence>
<sequence length="344" mass="37042">MSLTRHHLSLVGRGLGALVIVTGVSLTIAVIAAGVLGATALLVVGTVVALLSALFFPVLEETWIVTVWDIPPTTLVAAAIGIGFVALPLVYLRPVRAEIRAFERAIAEPGTPADDRHPELAAASRKLAAQAAVPEPDLRIVNRRRPESYAIGGRASGTIVLTRGLIRELDDAERLAVLAHEVAHLANDDSRFMRRLLVPLLVAERLEADERPTLNRVHAMSPFTHGGRLLAWGVLTAVPTAQERLCELGIGLFSRGREFAADRAAAELTGSPSALASALETLDDSRGPPTQDKREYARSTSALDILPPAERSRTRFVRTHPETTRRIERLKTMAGTGMDNRTAS</sequence>
<organism evidence="13 14">
    <name type="scientific">Halovivax cerinus</name>
    <dbReference type="NCBI Taxonomy" id="1487865"/>
    <lineage>
        <taxon>Archaea</taxon>
        <taxon>Methanobacteriati</taxon>
        <taxon>Methanobacteriota</taxon>
        <taxon>Stenosarchaea group</taxon>
        <taxon>Halobacteria</taxon>
        <taxon>Halobacteriales</taxon>
        <taxon>Natrialbaceae</taxon>
        <taxon>Halovivax</taxon>
    </lineage>
</organism>
<dbReference type="PANTHER" id="PTHR43221:SF2">
    <property type="entry name" value="PROTEASE HTPX HOMOLOG"/>
    <property type="match status" value="1"/>
</dbReference>
<feature type="transmembrane region" description="Helical" evidence="11">
    <location>
        <begin position="70"/>
        <end position="92"/>
    </location>
</feature>
<feature type="domain" description="Peptidase M48" evidence="12">
    <location>
        <begin position="116"/>
        <end position="333"/>
    </location>
</feature>